<dbReference type="AlphaFoldDB" id="A0A4P9ZRX9"/>
<sequence length="391" mass="42419">MTSPSPQEQLRRRREARQQKILARGGDRLSRIKHTLSSAQDSLSSDASAAEESGLENGGGSVHGPPPPIGHIGGVDLDASILAEEAKPPQTTTATTTTPLANGRPKESAASLLGTEIDSSFDAPPVPEAATSATFSSPLRHQRSEVTPDSWREQRAATLPRPRRSGNNRSLTSSLADLSDSNLSPHSPSLRSKQPRSSSTSTPTSSPHDHPSAPSTPVSPVRRTRSRTPVHLNWWPLLHWLGALVPVFSLFAYALFVEWTNDTVLDYWDTWSKLASLLQEPPSQILGDWHNAVPLFWYLVLAQGLWLFGVSPWLGSNQGQSLVSTQPLLPAIIPVPMLPPAIQPLVVRLMRVQVPSLRISLLVDGVCWLLFLTGVAVVVSHLFLARSSQLA</sequence>
<keyword evidence="2" id="KW-0812">Transmembrane</keyword>
<keyword evidence="2" id="KW-0472">Membrane</keyword>
<evidence type="ECO:0000256" key="1">
    <source>
        <dbReference type="SAM" id="MobiDB-lite"/>
    </source>
</evidence>
<keyword evidence="4" id="KW-1185">Reference proteome</keyword>
<evidence type="ECO:0000313" key="3">
    <source>
        <dbReference type="EMBL" id="RKP36284.1"/>
    </source>
</evidence>
<evidence type="ECO:0008006" key="5">
    <source>
        <dbReference type="Google" id="ProtNLM"/>
    </source>
</evidence>
<feature type="transmembrane region" description="Helical" evidence="2">
    <location>
        <begin position="327"/>
        <end position="347"/>
    </location>
</feature>
<evidence type="ECO:0000313" key="4">
    <source>
        <dbReference type="Proteomes" id="UP000268162"/>
    </source>
</evidence>
<feature type="region of interest" description="Disordered" evidence="1">
    <location>
        <begin position="1"/>
        <end position="224"/>
    </location>
</feature>
<feature type="transmembrane region" description="Helical" evidence="2">
    <location>
        <begin position="232"/>
        <end position="256"/>
    </location>
</feature>
<dbReference type="OrthoDB" id="5596949at2759"/>
<organism evidence="3 4">
    <name type="scientific">Dimargaris cristalligena</name>
    <dbReference type="NCBI Taxonomy" id="215637"/>
    <lineage>
        <taxon>Eukaryota</taxon>
        <taxon>Fungi</taxon>
        <taxon>Fungi incertae sedis</taxon>
        <taxon>Zoopagomycota</taxon>
        <taxon>Kickxellomycotina</taxon>
        <taxon>Dimargaritomycetes</taxon>
        <taxon>Dimargaritales</taxon>
        <taxon>Dimargaritaceae</taxon>
        <taxon>Dimargaris</taxon>
    </lineage>
</organism>
<feature type="compositionally biased region" description="Low complexity" evidence="1">
    <location>
        <begin position="170"/>
        <end position="216"/>
    </location>
</feature>
<dbReference type="EMBL" id="ML002682">
    <property type="protein sequence ID" value="RKP36284.1"/>
    <property type="molecule type" value="Genomic_DNA"/>
</dbReference>
<evidence type="ECO:0000256" key="2">
    <source>
        <dbReference type="SAM" id="Phobius"/>
    </source>
</evidence>
<feature type="transmembrane region" description="Helical" evidence="2">
    <location>
        <begin position="359"/>
        <end position="384"/>
    </location>
</feature>
<feature type="compositionally biased region" description="Low complexity" evidence="1">
    <location>
        <begin position="36"/>
        <end position="52"/>
    </location>
</feature>
<proteinExistence type="predicted"/>
<accession>A0A4P9ZRX9</accession>
<keyword evidence="2" id="KW-1133">Transmembrane helix</keyword>
<feature type="transmembrane region" description="Helical" evidence="2">
    <location>
        <begin position="295"/>
        <end position="315"/>
    </location>
</feature>
<gene>
    <name evidence="3" type="ORF">BJ085DRAFT_37132</name>
</gene>
<dbReference type="Proteomes" id="UP000268162">
    <property type="component" value="Unassembled WGS sequence"/>
</dbReference>
<reference evidence="4" key="1">
    <citation type="journal article" date="2018" name="Nat. Microbiol.">
        <title>Leveraging single-cell genomics to expand the fungal tree of life.</title>
        <authorList>
            <person name="Ahrendt S.R."/>
            <person name="Quandt C.A."/>
            <person name="Ciobanu D."/>
            <person name="Clum A."/>
            <person name="Salamov A."/>
            <person name="Andreopoulos B."/>
            <person name="Cheng J.F."/>
            <person name="Woyke T."/>
            <person name="Pelin A."/>
            <person name="Henrissat B."/>
            <person name="Reynolds N.K."/>
            <person name="Benny G.L."/>
            <person name="Smith M.E."/>
            <person name="James T.Y."/>
            <person name="Grigoriev I.V."/>
        </authorList>
    </citation>
    <scope>NUCLEOTIDE SEQUENCE [LARGE SCALE GENOMIC DNA]</scope>
    <source>
        <strain evidence="4">RSA 468</strain>
    </source>
</reference>
<protein>
    <recommendedName>
        <fullName evidence="5">Transmembrane protein</fullName>
    </recommendedName>
</protein>
<feature type="compositionally biased region" description="Basic and acidic residues" evidence="1">
    <location>
        <begin position="142"/>
        <end position="155"/>
    </location>
</feature>
<name>A0A4P9ZRX9_9FUNG</name>